<dbReference type="GO" id="GO:0016787">
    <property type="term" value="F:hydrolase activity"/>
    <property type="evidence" value="ECO:0007669"/>
    <property type="project" value="UniProtKB-KW"/>
</dbReference>
<dbReference type="InterPro" id="IPR020568">
    <property type="entry name" value="Ribosomal_Su5_D2-typ_SF"/>
</dbReference>
<dbReference type="InterPro" id="IPR020588">
    <property type="entry name" value="RecA_ATP-bd"/>
</dbReference>
<dbReference type="Pfam" id="PF13481">
    <property type="entry name" value="AAA_25"/>
    <property type="match status" value="1"/>
</dbReference>
<comment type="function">
    <text evidence="11">Plays a role in repairing double-strand DNA breaks, probably involving stabilizing or processing branched DNA or blocked replication forks.</text>
</comment>
<dbReference type="GO" id="GO:0000725">
    <property type="term" value="P:recombinational repair"/>
    <property type="evidence" value="ECO:0007669"/>
    <property type="project" value="UniProtKB-UniRule"/>
</dbReference>
<evidence type="ECO:0000256" key="6">
    <source>
        <dbReference type="ARBA" id="ARBA00022833"/>
    </source>
</evidence>
<evidence type="ECO:0000256" key="2">
    <source>
        <dbReference type="ARBA" id="ARBA00022741"/>
    </source>
</evidence>
<feature type="region of interest" description="Disordered" evidence="14">
    <location>
        <begin position="35"/>
        <end position="57"/>
    </location>
</feature>
<reference evidence="16 17" key="1">
    <citation type="submission" date="2023-11" db="EMBL/GenBank/DDBJ databases">
        <title>Peredibacter starrii A3.12.</title>
        <authorList>
            <person name="Mitchell R.J."/>
        </authorList>
    </citation>
    <scope>NUCLEOTIDE SEQUENCE [LARGE SCALE GENOMIC DNA]</scope>
    <source>
        <strain evidence="16 17">A3.12</strain>
    </source>
</reference>
<feature type="domain" description="RecA family profile 1" evidence="15">
    <location>
        <begin position="66"/>
        <end position="217"/>
    </location>
</feature>
<keyword evidence="4 13" id="KW-0863">Zinc-finger</keyword>
<evidence type="ECO:0000259" key="15">
    <source>
        <dbReference type="PROSITE" id="PS50162"/>
    </source>
</evidence>
<evidence type="ECO:0000256" key="9">
    <source>
        <dbReference type="ARBA" id="ARBA00023125"/>
    </source>
</evidence>
<comment type="similarity">
    <text evidence="11 13">Belongs to the RecA family. RadA subfamily.</text>
</comment>
<dbReference type="Pfam" id="PF13541">
    <property type="entry name" value="ChlI"/>
    <property type="match status" value="1"/>
</dbReference>
<dbReference type="GO" id="GO:0008270">
    <property type="term" value="F:zinc ion binding"/>
    <property type="evidence" value="ECO:0007669"/>
    <property type="project" value="UniProtKB-KW"/>
</dbReference>
<dbReference type="InterPro" id="IPR004504">
    <property type="entry name" value="DNA_repair_RadA"/>
</dbReference>
<evidence type="ECO:0000256" key="4">
    <source>
        <dbReference type="ARBA" id="ARBA00022771"/>
    </source>
</evidence>
<evidence type="ECO:0000256" key="1">
    <source>
        <dbReference type="ARBA" id="ARBA00022723"/>
    </source>
</evidence>
<evidence type="ECO:0000256" key="11">
    <source>
        <dbReference type="HAMAP-Rule" id="MF_01498"/>
    </source>
</evidence>
<dbReference type="PRINTS" id="PR01874">
    <property type="entry name" value="DNAREPAIRADA"/>
</dbReference>
<feature type="region of interest" description="Lon-protease-like" evidence="11">
    <location>
        <begin position="353"/>
        <end position="456"/>
    </location>
</feature>
<keyword evidence="17" id="KW-1185">Reference proteome</keyword>
<keyword evidence="6 13" id="KW-0862">Zinc</keyword>
<dbReference type="SMART" id="SM00382">
    <property type="entry name" value="AAA"/>
    <property type="match status" value="1"/>
</dbReference>
<keyword evidence="2 11" id="KW-0547">Nucleotide-binding</keyword>
<dbReference type="InterPro" id="IPR003593">
    <property type="entry name" value="AAA+_ATPase"/>
</dbReference>
<evidence type="ECO:0000256" key="10">
    <source>
        <dbReference type="ARBA" id="ARBA00023204"/>
    </source>
</evidence>
<protein>
    <recommendedName>
        <fullName evidence="11 12">DNA repair protein RadA</fullName>
    </recommendedName>
</protein>
<dbReference type="NCBIfam" id="TIGR00416">
    <property type="entry name" value="sms"/>
    <property type="match status" value="1"/>
</dbReference>
<feature type="short sequence motif" description="RadA KNRFG motif" evidence="11">
    <location>
        <begin position="254"/>
        <end position="258"/>
    </location>
</feature>
<name>A0AAX4HPX5_9BACT</name>
<comment type="function">
    <text evidence="13">DNA-dependent ATPase involved in processing of recombination intermediates, plays a role in repairing DNA breaks. Stimulates the branch migration of RecA-mediated strand transfer reactions, allowing the 3' invading strand to extend heteroduplex DNA faster. Binds ssDNA in the presence of ADP but not other nucleotides, has ATPase activity that is stimulated by ssDNA and various branched DNA structures, but inhibited by SSB. Does not have RecA's homology-searching function.</text>
</comment>
<dbReference type="SUPFAM" id="SSF52540">
    <property type="entry name" value="P-loop containing nucleoside triphosphate hydrolases"/>
    <property type="match status" value="1"/>
</dbReference>
<dbReference type="HAMAP" id="MF_01498">
    <property type="entry name" value="RadA_bact"/>
    <property type="match status" value="1"/>
</dbReference>
<dbReference type="InterPro" id="IPR027417">
    <property type="entry name" value="P-loop_NTPase"/>
</dbReference>
<dbReference type="KEGG" id="psti:SOO65_01295"/>
<keyword evidence="5" id="KW-0378">Hydrolase</keyword>
<feature type="binding site" evidence="11">
    <location>
        <begin position="95"/>
        <end position="102"/>
    </location>
    <ligand>
        <name>ATP</name>
        <dbReference type="ChEBI" id="CHEBI:30616"/>
    </ligand>
</feature>
<dbReference type="GO" id="GO:0140664">
    <property type="term" value="F:ATP-dependent DNA damage sensor activity"/>
    <property type="evidence" value="ECO:0007669"/>
    <property type="project" value="InterPro"/>
</dbReference>
<sequence length="456" mass="51134">MAKIKTVFTCQECGYKSAKWLGKCPDCNQWNSFSEEETIKPSKASPKSVTGRESRPKTIDEIEHETVERYQTKIGEFDRVMGGGVTVGSLTLIGGEPGIGKSTLLMEVCGKLLNEYGNERILYVSGEESESQVAGRSKRLGVNNNGFYIFNETNWQKVLEQVKELKPKFLVLDSIQTTHSNQVESAAGTLTQIREVTYELMNFAKAYNLTCFLIGHVTKEGQIAGPKILEHMVDTVIYFEGDQLGQYRMLRVMKNRFGNTNEVGIFEMQETGLREIKNPSQYFLEQSIPGSYGRSLTCILEGSRSLFVEIQALVVENKFSQGRRTTQGLDSNRVALLVAVIDKYLGIPLSYNDIYVNVVGGMKLTTRENDLSVIASLLSSYYQTPIPNDTIFLGEVGLTGEVRSVPMMEMRLKEIAQMNYKRVITSKRAAEDLKGKYKLEIVGISKASELKNLLFK</sequence>
<dbReference type="PROSITE" id="PS50162">
    <property type="entry name" value="RECA_2"/>
    <property type="match status" value="1"/>
</dbReference>
<dbReference type="PANTHER" id="PTHR32472">
    <property type="entry name" value="DNA REPAIR PROTEIN RADA"/>
    <property type="match status" value="1"/>
</dbReference>
<evidence type="ECO:0000256" key="3">
    <source>
        <dbReference type="ARBA" id="ARBA00022763"/>
    </source>
</evidence>
<comment type="domain">
    <text evidence="11">The middle region has homology to RecA with ATPase motifs including the RadA KNRFG motif, while the C-terminus is homologous to Lon protease.</text>
</comment>
<dbReference type="InterPro" id="IPR041166">
    <property type="entry name" value="Rubredoxin_2"/>
</dbReference>
<keyword evidence="10 11" id="KW-0234">DNA repair</keyword>
<dbReference type="GO" id="GO:0003684">
    <property type="term" value="F:damaged DNA binding"/>
    <property type="evidence" value="ECO:0007669"/>
    <property type="project" value="InterPro"/>
</dbReference>
<evidence type="ECO:0000256" key="7">
    <source>
        <dbReference type="ARBA" id="ARBA00022840"/>
    </source>
</evidence>
<dbReference type="GO" id="GO:0005829">
    <property type="term" value="C:cytosol"/>
    <property type="evidence" value="ECO:0007669"/>
    <property type="project" value="TreeGrafter"/>
</dbReference>
<evidence type="ECO:0000313" key="16">
    <source>
        <dbReference type="EMBL" id="WPU65376.1"/>
    </source>
</evidence>
<evidence type="ECO:0000256" key="12">
    <source>
        <dbReference type="NCBIfam" id="TIGR00416"/>
    </source>
</evidence>
<keyword evidence="3 11" id="KW-0227">DNA damage</keyword>
<dbReference type="FunFam" id="3.40.50.300:FF:000050">
    <property type="entry name" value="DNA repair protein RadA"/>
    <property type="match status" value="1"/>
</dbReference>
<keyword evidence="9 11" id="KW-0238">DNA-binding</keyword>
<dbReference type="InterPro" id="IPR014721">
    <property type="entry name" value="Ribsml_uS5_D2-typ_fold_subgr"/>
</dbReference>
<proteinExistence type="inferred from homology"/>
<dbReference type="PANTHER" id="PTHR32472:SF10">
    <property type="entry name" value="DNA REPAIR PROTEIN RADA-LIKE PROTEIN"/>
    <property type="match status" value="1"/>
</dbReference>
<evidence type="ECO:0000256" key="14">
    <source>
        <dbReference type="SAM" id="MobiDB-lite"/>
    </source>
</evidence>
<dbReference type="SUPFAM" id="SSF54211">
    <property type="entry name" value="Ribosomal protein S5 domain 2-like"/>
    <property type="match status" value="1"/>
</dbReference>
<keyword evidence="1 11" id="KW-0479">Metal-binding</keyword>
<evidence type="ECO:0000256" key="13">
    <source>
        <dbReference type="RuleBase" id="RU003555"/>
    </source>
</evidence>
<dbReference type="CDD" id="cd01121">
    <property type="entry name" value="RadA_SMS_N"/>
    <property type="match status" value="1"/>
</dbReference>
<accession>A0AAX4HPX5</accession>
<keyword evidence="7 11" id="KW-0067">ATP-binding</keyword>
<gene>
    <name evidence="11 16" type="primary">radA</name>
    <name evidence="16" type="ORF">SOO65_01295</name>
</gene>
<dbReference type="GO" id="GO:0005524">
    <property type="term" value="F:ATP binding"/>
    <property type="evidence" value="ECO:0007669"/>
    <property type="project" value="UniProtKB-UniRule"/>
</dbReference>
<dbReference type="Pfam" id="PF18073">
    <property type="entry name" value="Zn_ribbon_LapB"/>
    <property type="match status" value="1"/>
</dbReference>
<dbReference type="Gene3D" id="3.40.50.300">
    <property type="entry name" value="P-loop containing nucleotide triphosphate hydrolases"/>
    <property type="match status" value="1"/>
</dbReference>
<dbReference type="Proteomes" id="UP001324634">
    <property type="component" value="Chromosome"/>
</dbReference>
<keyword evidence="8 11" id="KW-0346">Stress response</keyword>
<organism evidence="16 17">
    <name type="scientific">Peredibacter starrii</name>
    <dbReference type="NCBI Taxonomy" id="28202"/>
    <lineage>
        <taxon>Bacteria</taxon>
        <taxon>Pseudomonadati</taxon>
        <taxon>Bdellovibrionota</taxon>
        <taxon>Bacteriovoracia</taxon>
        <taxon>Bacteriovoracales</taxon>
        <taxon>Bacteriovoracaceae</taxon>
        <taxon>Peredibacter</taxon>
    </lineage>
</organism>
<dbReference type="AlphaFoldDB" id="A0AAX4HPX5"/>
<evidence type="ECO:0000256" key="8">
    <source>
        <dbReference type="ARBA" id="ARBA00023016"/>
    </source>
</evidence>
<dbReference type="RefSeq" id="WP_321395726.1">
    <property type="nucleotide sequence ID" value="NZ_CP139487.1"/>
</dbReference>
<evidence type="ECO:0000256" key="5">
    <source>
        <dbReference type="ARBA" id="ARBA00022801"/>
    </source>
</evidence>
<evidence type="ECO:0000313" key="17">
    <source>
        <dbReference type="Proteomes" id="UP001324634"/>
    </source>
</evidence>
<dbReference type="EMBL" id="CP139487">
    <property type="protein sequence ID" value="WPU65376.1"/>
    <property type="molecule type" value="Genomic_DNA"/>
</dbReference>
<dbReference type="Gene3D" id="3.30.230.10">
    <property type="match status" value="1"/>
</dbReference>